<organism evidence="2 3">
    <name type="scientific">Mycena rosella</name>
    <name type="common">Pink bonnet</name>
    <name type="synonym">Agaricus rosellus</name>
    <dbReference type="NCBI Taxonomy" id="1033263"/>
    <lineage>
        <taxon>Eukaryota</taxon>
        <taxon>Fungi</taxon>
        <taxon>Dikarya</taxon>
        <taxon>Basidiomycota</taxon>
        <taxon>Agaricomycotina</taxon>
        <taxon>Agaricomycetes</taxon>
        <taxon>Agaricomycetidae</taxon>
        <taxon>Agaricales</taxon>
        <taxon>Marasmiineae</taxon>
        <taxon>Mycenaceae</taxon>
        <taxon>Mycena</taxon>
    </lineage>
</organism>
<feature type="region of interest" description="Disordered" evidence="1">
    <location>
        <begin position="466"/>
        <end position="490"/>
    </location>
</feature>
<name>A0AAD7DYE2_MYCRO</name>
<evidence type="ECO:0000313" key="3">
    <source>
        <dbReference type="Proteomes" id="UP001221757"/>
    </source>
</evidence>
<dbReference type="PANTHER" id="PTHR33096:SF1">
    <property type="entry name" value="CXC1-LIKE CYSTEINE CLUSTER ASSOCIATED WITH KDZ TRANSPOSASES DOMAIN-CONTAINING PROTEIN"/>
    <property type="match status" value="1"/>
</dbReference>
<evidence type="ECO:0000313" key="2">
    <source>
        <dbReference type="EMBL" id="KAJ7701141.1"/>
    </source>
</evidence>
<protein>
    <submittedName>
        <fullName evidence="2">Uncharacterized protein</fullName>
    </submittedName>
</protein>
<dbReference type="InterPro" id="IPR040521">
    <property type="entry name" value="KDZ"/>
</dbReference>
<dbReference type="EMBL" id="JARKIE010000018">
    <property type="protein sequence ID" value="KAJ7701141.1"/>
    <property type="molecule type" value="Genomic_DNA"/>
</dbReference>
<dbReference type="PANTHER" id="PTHR33096">
    <property type="entry name" value="CXC2 DOMAIN-CONTAINING PROTEIN"/>
    <property type="match status" value="1"/>
</dbReference>
<dbReference type="Pfam" id="PF18758">
    <property type="entry name" value="KDZ"/>
    <property type="match status" value="1"/>
</dbReference>
<comment type="caution">
    <text evidence="2">The sequence shown here is derived from an EMBL/GenBank/DDBJ whole genome shotgun (WGS) entry which is preliminary data.</text>
</comment>
<reference evidence="2" key="1">
    <citation type="submission" date="2023-03" db="EMBL/GenBank/DDBJ databases">
        <title>Massive genome expansion in bonnet fungi (Mycena s.s.) driven by repeated elements and novel gene families across ecological guilds.</title>
        <authorList>
            <consortium name="Lawrence Berkeley National Laboratory"/>
            <person name="Harder C.B."/>
            <person name="Miyauchi S."/>
            <person name="Viragh M."/>
            <person name="Kuo A."/>
            <person name="Thoen E."/>
            <person name="Andreopoulos B."/>
            <person name="Lu D."/>
            <person name="Skrede I."/>
            <person name="Drula E."/>
            <person name="Henrissat B."/>
            <person name="Morin E."/>
            <person name="Kohler A."/>
            <person name="Barry K."/>
            <person name="LaButti K."/>
            <person name="Morin E."/>
            <person name="Salamov A."/>
            <person name="Lipzen A."/>
            <person name="Mereny Z."/>
            <person name="Hegedus B."/>
            <person name="Baldrian P."/>
            <person name="Stursova M."/>
            <person name="Weitz H."/>
            <person name="Taylor A."/>
            <person name="Grigoriev I.V."/>
            <person name="Nagy L.G."/>
            <person name="Martin F."/>
            <person name="Kauserud H."/>
        </authorList>
    </citation>
    <scope>NUCLEOTIDE SEQUENCE</scope>
    <source>
        <strain evidence="2">CBHHK067</strain>
    </source>
</reference>
<sequence>MREEVTKHVLGMYDETGFFPALCRHGFALIVVDMVQSGGCNAKYGFSIVNHLLRVLGKLGLGYDIGCKFGKMVRAHPGLSQLARDTGFKSLVGAYHGCAHGCGCQVCNLTTYVSGVGQEALEGCESFFSKSNVLASSTRYASVFHRQQSITMYLKHTDTFDTYQSLALLLCTKYRRALKVKSTLPALHTAMRQLGVETRDVFEAWLEKEKRFLASLTKEPVHETETQEMEYYQKLDGLNAVLEIPQPPMPAPDDATAYQHAAKETRALETQRRHAMELVAKTLAAVQDLEVRLEVTMRWEPGSEKWEVTATMVGRRATSAPSTSSRASSSRGCLSLPRLIWREPHIAKALQVRSKAVRSAIERYNAAANSMIPAKVNLSWEEDEEVFLAHHEERLRAECDGALAYQVQLYRMERGRFTAQHMGRLVKLSKEPGFTGCITPSVSVCKERQARPEPVVRDIDMPAAFRAGVSSSEEEGDNERGGEDDQEDLADAFAHIMRIATDTAGGGRDT</sequence>
<dbReference type="Proteomes" id="UP001221757">
    <property type="component" value="Unassembled WGS sequence"/>
</dbReference>
<gene>
    <name evidence="2" type="ORF">B0H17DRAFT_1046076</name>
</gene>
<dbReference type="AlphaFoldDB" id="A0AAD7DYE2"/>
<keyword evidence="3" id="KW-1185">Reference proteome</keyword>
<accession>A0AAD7DYE2</accession>
<evidence type="ECO:0000256" key="1">
    <source>
        <dbReference type="SAM" id="MobiDB-lite"/>
    </source>
</evidence>
<proteinExistence type="predicted"/>